<proteinExistence type="predicted"/>
<evidence type="ECO:0000256" key="1">
    <source>
        <dbReference type="SAM" id="MobiDB-lite"/>
    </source>
</evidence>
<evidence type="ECO:0000313" key="2">
    <source>
        <dbReference type="EMBL" id="MCI33871.1"/>
    </source>
</evidence>
<dbReference type="EMBL" id="LXQA010208256">
    <property type="protein sequence ID" value="MCI33871.1"/>
    <property type="molecule type" value="Genomic_DNA"/>
</dbReference>
<protein>
    <submittedName>
        <fullName evidence="2">Uncharacterized protein</fullName>
    </submittedName>
</protein>
<feature type="compositionally biased region" description="Basic and acidic residues" evidence="1">
    <location>
        <begin position="1"/>
        <end position="19"/>
    </location>
</feature>
<feature type="region of interest" description="Disordered" evidence="1">
    <location>
        <begin position="1"/>
        <end position="34"/>
    </location>
</feature>
<organism evidence="2 3">
    <name type="scientific">Trifolium medium</name>
    <dbReference type="NCBI Taxonomy" id="97028"/>
    <lineage>
        <taxon>Eukaryota</taxon>
        <taxon>Viridiplantae</taxon>
        <taxon>Streptophyta</taxon>
        <taxon>Embryophyta</taxon>
        <taxon>Tracheophyta</taxon>
        <taxon>Spermatophyta</taxon>
        <taxon>Magnoliopsida</taxon>
        <taxon>eudicotyledons</taxon>
        <taxon>Gunneridae</taxon>
        <taxon>Pentapetalae</taxon>
        <taxon>rosids</taxon>
        <taxon>fabids</taxon>
        <taxon>Fabales</taxon>
        <taxon>Fabaceae</taxon>
        <taxon>Papilionoideae</taxon>
        <taxon>50 kb inversion clade</taxon>
        <taxon>NPAAA clade</taxon>
        <taxon>Hologalegina</taxon>
        <taxon>IRL clade</taxon>
        <taxon>Trifolieae</taxon>
        <taxon>Trifolium</taxon>
    </lineage>
</organism>
<keyword evidence="3" id="KW-1185">Reference proteome</keyword>
<accession>A0A392RBB5</accession>
<name>A0A392RBB5_9FABA</name>
<evidence type="ECO:0000313" key="3">
    <source>
        <dbReference type="Proteomes" id="UP000265520"/>
    </source>
</evidence>
<reference evidence="2 3" key="1">
    <citation type="journal article" date="2018" name="Front. Plant Sci.">
        <title>Red Clover (Trifolium pratense) and Zigzag Clover (T. medium) - A Picture of Genomic Similarities and Differences.</title>
        <authorList>
            <person name="Dluhosova J."/>
            <person name="Istvanek J."/>
            <person name="Nedelnik J."/>
            <person name="Repkova J."/>
        </authorList>
    </citation>
    <scope>NUCLEOTIDE SEQUENCE [LARGE SCALE GENOMIC DNA]</scope>
    <source>
        <strain evidence="3">cv. 10/8</strain>
        <tissue evidence="2">Leaf</tissue>
    </source>
</reference>
<comment type="caution">
    <text evidence="2">The sequence shown here is derived from an EMBL/GenBank/DDBJ whole genome shotgun (WGS) entry which is preliminary data.</text>
</comment>
<feature type="non-terminal residue" evidence="2">
    <location>
        <position position="72"/>
    </location>
</feature>
<dbReference type="AlphaFoldDB" id="A0A392RBB5"/>
<dbReference type="Proteomes" id="UP000265520">
    <property type="component" value="Unassembled WGS sequence"/>
</dbReference>
<sequence length="72" mass="7599">MCSHDVGEGRDGMIEDRTGSARLSGMESFNGKSGLEGTLGTATGFVNRVLRMTGMIDLRLGQSDHATGEARP</sequence>